<feature type="coiled-coil region" evidence="1">
    <location>
        <begin position="139"/>
        <end position="173"/>
    </location>
</feature>
<dbReference type="EMBL" id="BKCJ010001243">
    <property type="protein sequence ID" value="GEU39988.1"/>
    <property type="molecule type" value="Genomic_DNA"/>
</dbReference>
<proteinExistence type="predicted"/>
<accession>A0A6L2JSB6</accession>
<gene>
    <name evidence="3" type="ORF">Tci_011966</name>
</gene>
<sequence length="336" mass="38657">MDQPKSSHAKKTDASDSASSCSETFKPFQNYMSITERQLIFLKCCMLRLQRIIRETMKKQQPLILISEPLWKVTMQADISSIKGMVTKMFQAFKGIYSSTPSARDTDELPPKLVKASTKVHPYPNTPLLVPYEIHGKMYQLTEEEIQARLNKVEKLEKAAKEARLSKSELIKVVHKEATKTGVDPKIKKAKELRKKRIDQYRWTITSRLKPETIIDIRVHPNSKPVIITVYRGNDQRNFDIHNPFKFGDFAVTELDKLGQIIQKKKNKMVGKLMTSLGKRYERLKKIPEELRVTLTLPAPGQVLSLTLGRKRKIQELECNRSLPEGILFVNNLVIE</sequence>
<name>A0A6L2JSB6_TANCI</name>
<keyword evidence="1" id="KW-0175">Coiled coil</keyword>
<dbReference type="AlphaFoldDB" id="A0A6L2JSB6"/>
<evidence type="ECO:0000256" key="1">
    <source>
        <dbReference type="SAM" id="Coils"/>
    </source>
</evidence>
<evidence type="ECO:0000256" key="2">
    <source>
        <dbReference type="SAM" id="MobiDB-lite"/>
    </source>
</evidence>
<feature type="region of interest" description="Disordered" evidence="2">
    <location>
        <begin position="1"/>
        <end position="22"/>
    </location>
</feature>
<organism evidence="3">
    <name type="scientific">Tanacetum cinerariifolium</name>
    <name type="common">Dalmatian daisy</name>
    <name type="synonym">Chrysanthemum cinerariifolium</name>
    <dbReference type="NCBI Taxonomy" id="118510"/>
    <lineage>
        <taxon>Eukaryota</taxon>
        <taxon>Viridiplantae</taxon>
        <taxon>Streptophyta</taxon>
        <taxon>Embryophyta</taxon>
        <taxon>Tracheophyta</taxon>
        <taxon>Spermatophyta</taxon>
        <taxon>Magnoliopsida</taxon>
        <taxon>eudicotyledons</taxon>
        <taxon>Gunneridae</taxon>
        <taxon>Pentapetalae</taxon>
        <taxon>asterids</taxon>
        <taxon>campanulids</taxon>
        <taxon>Asterales</taxon>
        <taxon>Asteraceae</taxon>
        <taxon>Asteroideae</taxon>
        <taxon>Anthemideae</taxon>
        <taxon>Anthemidinae</taxon>
        <taxon>Tanacetum</taxon>
    </lineage>
</organism>
<comment type="caution">
    <text evidence="3">The sequence shown here is derived from an EMBL/GenBank/DDBJ whole genome shotgun (WGS) entry which is preliminary data.</text>
</comment>
<protein>
    <submittedName>
        <fullName evidence="3">Uncharacterized protein</fullName>
    </submittedName>
</protein>
<reference evidence="3" key="1">
    <citation type="journal article" date="2019" name="Sci. Rep.">
        <title>Draft genome of Tanacetum cinerariifolium, the natural source of mosquito coil.</title>
        <authorList>
            <person name="Yamashiro T."/>
            <person name="Shiraishi A."/>
            <person name="Satake H."/>
            <person name="Nakayama K."/>
        </authorList>
    </citation>
    <scope>NUCLEOTIDE SEQUENCE</scope>
</reference>
<evidence type="ECO:0000313" key="3">
    <source>
        <dbReference type="EMBL" id="GEU39988.1"/>
    </source>
</evidence>